<reference evidence="7" key="1">
    <citation type="submission" date="2013-12" db="EMBL/GenBank/DDBJ databases">
        <title>The complete genome sequence of Methanobacterium sp. BRM9.</title>
        <authorList>
            <consortium name="Pastoral Greenhouse Gas Research Consortium"/>
            <person name="Kelly W.J."/>
            <person name="Leahy S.C."/>
            <person name="Perry R."/>
            <person name="Li D."/>
            <person name="Altermann E."/>
            <person name="Lambie S.C."/>
            <person name="Attwood G.T."/>
        </authorList>
    </citation>
    <scope>NUCLEOTIDE SEQUENCE [LARGE SCALE GENOMIC DNA]</scope>
    <source>
        <strain evidence="7">BRM9</strain>
    </source>
</reference>
<evidence type="ECO:0000256" key="1">
    <source>
        <dbReference type="ARBA" id="ARBA00001917"/>
    </source>
</evidence>
<dbReference type="PANTHER" id="PTHR43673">
    <property type="entry name" value="NAD(P)H NITROREDUCTASE YDGI-RELATED"/>
    <property type="match status" value="1"/>
</dbReference>
<dbReference type="InterPro" id="IPR029479">
    <property type="entry name" value="Nitroreductase"/>
</dbReference>
<evidence type="ECO:0000256" key="2">
    <source>
        <dbReference type="ARBA" id="ARBA00007118"/>
    </source>
</evidence>
<evidence type="ECO:0000313" key="8">
    <source>
        <dbReference type="EMBL" id="CEA13314.1"/>
    </source>
</evidence>
<evidence type="ECO:0000256" key="3">
    <source>
        <dbReference type="ARBA" id="ARBA00022630"/>
    </source>
</evidence>
<evidence type="ECO:0000313" key="7">
    <source>
        <dbReference type="EMBL" id="AIS31164.1"/>
    </source>
</evidence>
<dbReference type="GO" id="GO:0016491">
    <property type="term" value="F:oxidoreductase activity"/>
    <property type="evidence" value="ECO:0007669"/>
    <property type="project" value="UniProtKB-KW"/>
</dbReference>
<dbReference type="EMBL" id="JADIIL010000033">
    <property type="protein sequence ID" value="MBF4475508.1"/>
    <property type="molecule type" value="Genomic_DNA"/>
</dbReference>
<dbReference type="PANTHER" id="PTHR43673:SF2">
    <property type="entry name" value="NITROREDUCTASE"/>
    <property type="match status" value="1"/>
</dbReference>
<dbReference type="Proteomes" id="UP000062768">
    <property type="component" value="Chromosome I"/>
</dbReference>
<reference evidence="10" key="4">
    <citation type="submission" date="2020-10" db="EMBL/GenBank/DDBJ databases">
        <title>Dehalococcoides mccartyi of a TCE/Cr reducing biochatode.</title>
        <authorList>
            <person name="Matturro B."/>
        </authorList>
    </citation>
    <scope>NUCLEOTIDE SEQUENCE</scope>
    <source>
        <strain evidence="10">Bin2</strain>
    </source>
</reference>
<evidence type="ECO:0000256" key="5">
    <source>
        <dbReference type="ARBA" id="ARBA00023002"/>
    </source>
</evidence>
<dbReference type="Pfam" id="PF00881">
    <property type="entry name" value="Nitroreductase"/>
    <property type="match status" value="2"/>
</dbReference>
<evidence type="ECO:0000259" key="6">
    <source>
        <dbReference type="Pfam" id="PF00881"/>
    </source>
</evidence>
<evidence type="ECO:0000313" key="10">
    <source>
        <dbReference type="EMBL" id="MBF4475508.1"/>
    </source>
</evidence>
<evidence type="ECO:0000313" key="9">
    <source>
        <dbReference type="EMBL" id="CEL25673.1"/>
    </source>
</evidence>
<keyword evidence="4" id="KW-0288">FMN</keyword>
<dbReference type="EMBL" id="CP006933">
    <property type="protein sequence ID" value="AIS31164.1"/>
    <property type="molecule type" value="Genomic_DNA"/>
</dbReference>
<dbReference type="RefSeq" id="WP_048072543.1">
    <property type="nucleotide sequence ID" value="NZ_CP006933.1"/>
</dbReference>
<feature type="domain" description="Nitroreductase" evidence="6">
    <location>
        <begin position="7"/>
        <end position="60"/>
    </location>
</feature>
<dbReference type="EMBL" id="LN734822">
    <property type="protein sequence ID" value="CEL25673.1"/>
    <property type="molecule type" value="Genomic_DNA"/>
</dbReference>
<dbReference type="SUPFAM" id="SSF55469">
    <property type="entry name" value="FMN-dependent nitroreductase-like"/>
    <property type="match status" value="1"/>
</dbReference>
<dbReference type="CDD" id="cd20609">
    <property type="entry name" value="nitroreductase"/>
    <property type="match status" value="1"/>
</dbReference>
<dbReference type="InterPro" id="IPR000415">
    <property type="entry name" value="Nitroreductase-like"/>
</dbReference>
<reference evidence="8" key="2">
    <citation type="submission" date="2014-08" db="EMBL/GenBank/DDBJ databases">
        <authorList>
            <person name="Wibberg D."/>
        </authorList>
    </citation>
    <scope>NUCLEOTIDE SEQUENCE</scope>
</reference>
<dbReference type="KEGG" id="mfi:DSM1535_0961"/>
<dbReference type="GeneID" id="26740279"/>
<dbReference type="Gene3D" id="3.40.109.10">
    <property type="entry name" value="NADH Oxidase"/>
    <property type="match status" value="1"/>
</dbReference>
<accession>A0A090I2X5</accession>
<sequence>MEFHDIIKKRYSVRGYQSKEVEKEKLEKVLDAARLAPTAVNKQPFQLIIIETRGREEELKTIYPAEWFTEAPLVICACAVKSESWTRRDGRNYVEVDTAIAMDHLILQATELGLGTCWIAAFNVEAAREVLKVPDDVEPLLFTPLGYPDAEPRGMGRKKLDELVRDQHW</sequence>
<organism evidence="8">
    <name type="scientific">Methanobacterium formicicum</name>
    <dbReference type="NCBI Taxonomy" id="2162"/>
    <lineage>
        <taxon>Archaea</taxon>
        <taxon>Methanobacteriati</taxon>
        <taxon>Methanobacteriota</taxon>
        <taxon>Methanomada group</taxon>
        <taxon>Methanobacteria</taxon>
        <taxon>Methanobacteriales</taxon>
        <taxon>Methanobacteriaceae</taxon>
        <taxon>Methanobacterium</taxon>
    </lineage>
</organism>
<evidence type="ECO:0000313" key="11">
    <source>
        <dbReference type="Proteomes" id="UP000062768"/>
    </source>
</evidence>
<comment type="similarity">
    <text evidence="2">Belongs to the nitroreductase family.</text>
</comment>
<dbReference type="EMBL" id="LN515531">
    <property type="protein sequence ID" value="CEA13314.1"/>
    <property type="molecule type" value="Genomic_DNA"/>
</dbReference>
<keyword evidence="11" id="KW-1185">Reference proteome</keyword>
<dbReference type="Proteomes" id="UP000606900">
    <property type="component" value="Unassembled WGS sequence"/>
</dbReference>
<gene>
    <name evidence="7" type="ORF">BRM9_0337</name>
    <name evidence="8" type="ORF">DSM1535_0961</name>
    <name evidence="10" type="ORF">ISP06_08625</name>
    <name evidence="9" type="ORF">MB9_2046</name>
</gene>
<comment type="cofactor">
    <cofactor evidence="1">
        <name>FMN</name>
        <dbReference type="ChEBI" id="CHEBI:58210"/>
    </cofactor>
</comment>
<dbReference type="KEGG" id="mfc:BRM9_0337"/>
<proteinExistence type="inferred from homology"/>
<dbReference type="Proteomes" id="UP000029661">
    <property type="component" value="Chromosome"/>
</dbReference>
<reference evidence="9" key="3">
    <citation type="submission" date="2014-09" db="EMBL/GenBank/DDBJ databases">
        <authorList>
            <person name="Bishop-Lilly K.A."/>
            <person name="Broomall S.M."/>
            <person name="Chain P.S."/>
            <person name="Chertkov O."/>
            <person name="Coyne S.R."/>
            <person name="Daligault H.E."/>
            <person name="Davenport K.W."/>
            <person name="Erkkila T."/>
            <person name="Frey K.G."/>
            <person name="Gibbons H.S."/>
            <person name="Gu W."/>
            <person name="Jaissle J."/>
            <person name="Johnson S.L."/>
            <person name="Koroleva G.I."/>
            <person name="Ladner J.T."/>
            <person name="Lo C.-C."/>
            <person name="Minogue T.D."/>
            <person name="Munk C."/>
            <person name="Palacios G.F."/>
            <person name="Redden C.L."/>
            <person name="Rosenzweig C.N."/>
            <person name="Scholz M.B."/>
            <person name="Teshima H."/>
            <person name="Xu Y."/>
        </authorList>
    </citation>
    <scope>NUCLEOTIDE SEQUENCE</scope>
    <source>
        <strain evidence="9">Mb9</strain>
    </source>
</reference>
<feature type="domain" description="Nitroreductase" evidence="6">
    <location>
        <begin position="65"/>
        <end position="147"/>
    </location>
</feature>
<protein>
    <submittedName>
        <fullName evidence="7 8">Nitroreductase</fullName>
    </submittedName>
</protein>
<dbReference type="OrthoDB" id="287850at2157"/>
<name>A0A090I2X5_METFO</name>
<dbReference type="AlphaFoldDB" id="A0A090I2X5"/>
<evidence type="ECO:0000256" key="4">
    <source>
        <dbReference type="ARBA" id="ARBA00022643"/>
    </source>
</evidence>
<dbReference type="STRING" id="2162.BRM9_0337"/>
<dbReference type="PATRIC" id="fig|2162.10.peg.2124"/>
<keyword evidence="5" id="KW-0560">Oxidoreductase</keyword>
<keyword evidence="3" id="KW-0285">Flavoprotein</keyword>